<keyword evidence="2" id="KW-1003">Cell membrane</keyword>
<keyword evidence="7 8" id="KW-0472">Membrane</keyword>
<feature type="transmembrane region" description="Helical" evidence="8">
    <location>
        <begin position="118"/>
        <end position="137"/>
    </location>
</feature>
<dbReference type="Proteomes" id="UP000229570">
    <property type="component" value="Unassembled WGS sequence"/>
</dbReference>
<reference evidence="10 11" key="1">
    <citation type="submission" date="2017-09" db="EMBL/GenBank/DDBJ databases">
        <title>Depth-based differentiation of microbial function through sediment-hosted aquifers and enrichment of novel symbionts in the deep terrestrial subsurface.</title>
        <authorList>
            <person name="Probst A.J."/>
            <person name="Ladd B."/>
            <person name="Jarett J.K."/>
            <person name="Geller-Mcgrath D.E."/>
            <person name="Sieber C.M."/>
            <person name="Emerson J.B."/>
            <person name="Anantharaman K."/>
            <person name="Thomas B.C."/>
            <person name="Malmstrom R."/>
            <person name="Stieglmeier M."/>
            <person name="Klingl A."/>
            <person name="Woyke T."/>
            <person name="Ryan C.M."/>
            <person name="Banfield J.F."/>
        </authorList>
    </citation>
    <scope>NUCLEOTIDE SEQUENCE [LARGE SCALE GENOMIC DNA]</scope>
    <source>
        <strain evidence="10">CG11_big_fil_rev_8_21_14_0_20_35_14</strain>
    </source>
</reference>
<evidence type="ECO:0000256" key="1">
    <source>
        <dbReference type="ARBA" id="ARBA00004651"/>
    </source>
</evidence>
<dbReference type="GO" id="GO:0009103">
    <property type="term" value="P:lipopolysaccharide biosynthetic process"/>
    <property type="evidence" value="ECO:0007669"/>
    <property type="project" value="UniProtKB-ARBA"/>
</dbReference>
<dbReference type="PANTHER" id="PTHR33908">
    <property type="entry name" value="MANNOSYLTRANSFERASE YKCB-RELATED"/>
    <property type="match status" value="1"/>
</dbReference>
<evidence type="ECO:0000256" key="3">
    <source>
        <dbReference type="ARBA" id="ARBA00022676"/>
    </source>
</evidence>
<evidence type="ECO:0000259" key="9">
    <source>
        <dbReference type="Pfam" id="PF13231"/>
    </source>
</evidence>
<feature type="transmembrane region" description="Helical" evidence="8">
    <location>
        <begin position="344"/>
        <end position="363"/>
    </location>
</feature>
<dbReference type="Pfam" id="PF13231">
    <property type="entry name" value="PMT_2"/>
    <property type="match status" value="1"/>
</dbReference>
<keyword evidence="4" id="KW-0808">Transferase</keyword>
<dbReference type="EMBL" id="PCVL01000058">
    <property type="protein sequence ID" value="PIQ72260.1"/>
    <property type="molecule type" value="Genomic_DNA"/>
</dbReference>
<keyword evidence="6 8" id="KW-1133">Transmembrane helix</keyword>
<comment type="subcellular location">
    <subcellularLocation>
        <location evidence="1">Cell membrane</location>
        <topology evidence="1">Multi-pass membrane protein</topology>
    </subcellularLocation>
</comment>
<evidence type="ECO:0000313" key="11">
    <source>
        <dbReference type="Proteomes" id="UP000229570"/>
    </source>
</evidence>
<feature type="transmembrane region" description="Helical" evidence="8">
    <location>
        <begin position="143"/>
        <end position="161"/>
    </location>
</feature>
<keyword evidence="5 8" id="KW-0812">Transmembrane</keyword>
<feature type="transmembrane region" description="Helical" evidence="8">
    <location>
        <begin position="93"/>
        <end position="113"/>
    </location>
</feature>
<evidence type="ECO:0000256" key="5">
    <source>
        <dbReference type="ARBA" id="ARBA00022692"/>
    </source>
</evidence>
<evidence type="ECO:0000256" key="6">
    <source>
        <dbReference type="ARBA" id="ARBA00022989"/>
    </source>
</evidence>
<feature type="transmembrane region" description="Helical" evidence="8">
    <location>
        <begin position="292"/>
        <end position="310"/>
    </location>
</feature>
<sequence>MKILKKAVFLIVILIGFLIRTPYLNRPIIDYHSWKQTETYAIAKKFSINNLNILKPVSNLKCDVKGECYTFNSFPLYEYILGINFKIFGENIVVVRVFSITITLLTSIIIFLITKEFFGFLTGLISLLIFNLLPFSVFWGRTVLPEILAVFLSTLSIYLIIKRKKYIALSAIVLGLSILIKPYFTSLLIPIIYYLWKKNKRIELALYVLINLLLFILWNAYTYFLPQVKLAVSALSFNKYGISLFFNNQNPFLYSKSINWPLLLVQKIIEILTPIGFILLIIGIIKNRYKKILFYWFLASILSFIIVINGNFEHEYYQFIIIPIASIFIAISISSFIKKFKKPNIYIIFLVLFTFFYWGWIPFSNYLISHYRPEVRYSNFYKDTKNIQSIIPKKESIIIIGDESPTLLNHIDREGWIITQDFSCSYSQAVNLIHKYKELGASYLIIQLLPYNYYLETKHHSCLINNIEINSKIIYKGEYLILYKLI</sequence>
<feature type="transmembrane region" description="Helical" evidence="8">
    <location>
        <begin position="168"/>
        <end position="196"/>
    </location>
</feature>
<feature type="domain" description="Glycosyltransferase RgtA/B/C/D-like" evidence="9">
    <location>
        <begin position="75"/>
        <end position="216"/>
    </location>
</feature>
<dbReference type="GO" id="GO:0005886">
    <property type="term" value="C:plasma membrane"/>
    <property type="evidence" value="ECO:0007669"/>
    <property type="project" value="UniProtKB-SubCell"/>
</dbReference>
<feature type="transmembrane region" description="Helical" evidence="8">
    <location>
        <begin position="202"/>
        <end position="221"/>
    </location>
</feature>
<evidence type="ECO:0000313" key="10">
    <source>
        <dbReference type="EMBL" id="PIQ72260.1"/>
    </source>
</evidence>
<feature type="transmembrane region" description="Helical" evidence="8">
    <location>
        <begin position="316"/>
        <end position="337"/>
    </location>
</feature>
<name>A0A2H0KLX1_9BACT</name>
<comment type="caution">
    <text evidence="10">The sequence shown here is derived from an EMBL/GenBank/DDBJ whole genome shotgun (WGS) entry which is preliminary data.</text>
</comment>
<protein>
    <recommendedName>
        <fullName evidence="9">Glycosyltransferase RgtA/B/C/D-like domain-containing protein</fullName>
    </recommendedName>
</protein>
<dbReference type="PANTHER" id="PTHR33908:SF11">
    <property type="entry name" value="MEMBRANE PROTEIN"/>
    <property type="match status" value="1"/>
</dbReference>
<keyword evidence="3" id="KW-0328">Glycosyltransferase</keyword>
<organism evidence="10 11">
    <name type="scientific">Candidatus Roizmanbacteria bacterium CG11_big_fil_rev_8_21_14_0_20_35_14</name>
    <dbReference type="NCBI Taxonomy" id="1974855"/>
    <lineage>
        <taxon>Bacteria</taxon>
        <taxon>Candidatus Roizmaniibacteriota</taxon>
    </lineage>
</organism>
<dbReference type="InterPro" id="IPR050297">
    <property type="entry name" value="LipidA_mod_glycosyltrf_83"/>
</dbReference>
<dbReference type="GO" id="GO:0016763">
    <property type="term" value="F:pentosyltransferase activity"/>
    <property type="evidence" value="ECO:0007669"/>
    <property type="project" value="TreeGrafter"/>
</dbReference>
<feature type="transmembrane region" description="Helical" evidence="8">
    <location>
        <begin position="228"/>
        <end position="246"/>
    </location>
</feature>
<evidence type="ECO:0000256" key="2">
    <source>
        <dbReference type="ARBA" id="ARBA00022475"/>
    </source>
</evidence>
<accession>A0A2H0KLX1</accession>
<gene>
    <name evidence="10" type="ORF">COV86_03945</name>
</gene>
<dbReference type="InterPro" id="IPR038731">
    <property type="entry name" value="RgtA/B/C-like"/>
</dbReference>
<evidence type="ECO:0000256" key="4">
    <source>
        <dbReference type="ARBA" id="ARBA00022679"/>
    </source>
</evidence>
<feature type="transmembrane region" description="Helical" evidence="8">
    <location>
        <begin position="258"/>
        <end position="285"/>
    </location>
</feature>
<evidence type="ECO:0000256" key="8">
    <source>
        <dbReference type="SAM" id="Phobius"/>
    </source>
</evidence>
<evidence type="ECO:0000256" key="7">
    <source>
        <dbReference type="ARBA" id="ARBA00023136"/>
    </source>
</evidence>
<proteinExistence type="predicted"/>
<dbReference type="AlphaFoldDB" id="A0A2H0KLX1"/>
<feature type="transmembrane region" description="Helical" evidence="8">
    <location>
        <begin position="7"/>
        <end position="24"/>
    </location>
</feature>